<feature type="region of interest" description="Disordered" evidence="1">
    <location>
        <begin position="152"/>
        <end position="191"/>
    </location>
</feature>
<proteinExistence type="evidence at transcript level"/>
<sequence>MFDVGKMFQQNKNLLQHLKMYLKCNQWKNVQLNPMLLSTSINCNETSAATADRKDLEIIKSAIEVPKNVMLQYHHKTQSSMTSFVLNTNPQAVLGNKFPAPHTLPLPSETPCFDESEHSTSSSDVFHASPPVLKLPNIEFGDVGTVDRNQFEGPVVNNARPVLASSKSDPNNSPGKMQKHSSKERCKTDSDLHNHNENDVCTSSQSAASFFVGPPLSTKCLRNVFKTFIKTRLPQQNSWFTFIRFGLELSDQDINHILEDFKDNAFARKFSLLEKWAEGKTFETEDEVMNLLDAACRASM</sequence>
<organism evidence="2">
    <name type="scientific">Phallusia mammillata</name>
    <dbReference type="NCBI Taxonomy" id="59560"/>
    <lineage>
        <taxon>Eukaryota</taxon>
        <taxon>Metazoa</taxon>
        <taxon>Chordata</taxon>
        <taxon>Tunicata</taxon>
        <taxon>Ascidiacea</taxon>
        <taxon>Phlebobranchia</taxon>
        <taxon>Ascidiidae</taxon>
        <taxon>Phallusia</taxon>
    </lineage>
</organism>
<evidence type="ECO:0000313" key="2">
    <source>
        <dbReference type="EMBL" id="CAB3255689.1"/>
    </source>
</evidence>
<gene>
    <name evidence="2" type="primary">Ik-001</name>
</gene>
<evidence type="ECO:0000256" key="1">
    <source>
        <dbReference type="SAM" id="MobiDB-lite"/>
    </source>
</evidence>
<feature type="compositionally biased region" description="Basic and acidic residues" evidence="1">
    <location>
        <begin position="181"/>
        <end position="191"/>
    </location>
</feature>
<protein>
    <submittedName>
        <fullName evidence="2">Protein Red-like</fullName>
    </submittedName>
</protein>
<dbReference type="EMBL" id="LR785956">
    <property type="protein sequence ID" value="CAB3255689.1"/>
    <property type="molecule type" value="mRNA"/>
</dbReference>
<reference evidence="2" key="1">
    <citation type="submission" date="2020-04" db="EMBL/GenBank/DDBJ databases">
        <authorList>
            <person name="Neveu A P."/>
        </authorList>
    </citation>
    <scope>NUCLEOTIDE SEQUENCE</scope>
    <source>
        <tissue evidence="2">Whole embryo</tissue>
    </source>
</reference>
<accession>A0A6F9DFQ8</accession>
<feature type="compositionally biased region" description="Polar residues" evidence="1">
    <location>
        <begin position="165"/>
        <end position="175"/>
    </location>
</feature>
<dbReference type="AlphaFoldDB" id="A0A6F9DFQ8"/>
<feature type="region of interest" description="Disordered" evidence="1">
    <location>
        <begin position="105"/>
        <end position="128"/>
    </location>
</feature>
<name>A0A6F9DFQ8_9ASCI</name>